<dbReference type="InterPro" id="IPR050194">
    <property type="entry name" value="Glycosyltransferase_grp1"/>
</dbReference>
<sequence length="377" mass="43533">MRIATNITREYLGGITRSNINFLDSIHGKHGGVVGIELNSRRYMQAPSIFRHYDLDWFSHHIINIHDLSIFTAIKRSKSIKDLEKKYKPIIKIIKTILIKDKPDVIFLNGTYYIPWLISIAAHELKIPIVLRYAGVYTKETENFTPKFKKFFNEMEKSFKKRVGHFIFPSHLCRDLVEKEIYKKSIDNAFVISNSFNTKEDTTVFRTAERRIAAVGRWDRIKNFKEFFEIHKMLKKNGWEHEASFVTSDSKIKDMPKSINRLATMTHEELLNFYSSQGLIICPSLFETFGNVPMEAVCMGIPVLVSDNMGCAEILKIAGLGNMVISFKDRKKVVERVQLLCGQQILPKQINNVRKILNSKLINAEIMAVLRDAAQIE</sequence>
<feature type="domain" description="Glycosyl transferase family 1" evidence="1">
    <location>
        <begin position="205"/>
        <end position="351"/>
    </location>
</feature>
<dbReference type="PANTHER" id="PTHR45947:SF3">
    <property type="entry name" value="SULFOQUINOVOSYL TRANSFERASE SQD2"/>
    <property type="match status" value="1"/>
</dbReference>
<dbReference type="GO" id="GO:0016757">
    <property type="term" value="F:glycosyltransferase activity"/>
    <property type="evidence" value="ECO:0007669"/>
    <property type="project" value="InterPro"/>
</dbReference>
<dbReference type="EMBL" id="LBWF01000002">
    <property type="protein sequence ID" value="KKR02445.1"/>
    <property type="molecule type" value="Genomic_DNA"/>
</dbReference>
<name>A0A0G0PWA0_YANXG</name>
<dbReference type="Pfam" id="PF00534">
    <property type="entry name" value="Glycos_transf_1"/>
    <property type="match status" value="1"/>
</dbReference>
<reference evidence="2 3" key="1">
    <citation type="journal article" date="2015" name="Nature">
        <title>rRNA introns, odd ribosomes, and small enigmatic genomes across a large radiation of phyla.</title>
        <authorList>
            <person name="Brown C.T."/>
            <person name="Hug L.A."/>
            <person name="Thomas B.C."/>
            <person name="Sharon I."/>
            <person name="Castelle C.J."/>
            <person name="Singh A."/>
            <person name="Wilkins M.J."/>
            <person name="Williams K.H."/>
            <person name="Banfield J.F."/>
        </authorList>
    </citation>
    <scope>NUCLEOTIDE SEQUENCE [LARGE SCALE GENOMIC DNA]</scope>
    <source>
        <strain evidence="3">GW2011_GWA1_39_13</strain>
    </source>
</reference>
<comment type="caution">
    <text evidence="2">The sequence shown here is derived from an EMBL/GenBank/DDBJ whole genome shotgun (WGS) entry which is preliminary data.</text>
</comment>
<dbReference type="InterPro" id="IPR001296">
    <property type="entry name" value="Glyco_trans_1"/>
</dbReference>
<dbReference type="CDD" id="cd03801">
    <property type="entry name" value="GT4_PimA-like"/>
    <property type="match status" value="1"/>
</dbReference>
<dbReference type="AlphaFoldDB" id="A0A0G0PWA0"/>
<evidence type="ECO:0000313" key="2">
    <source>
        <dbReference type="EMBL" id="KKR02445.1"/>
    </source>
</evidence>
<dbReference type="PANTHER" id="PTHR45947">
    <property type="entry name" value="SULFOQUINOVOSYL TRANSFERASE SQD2"/>
    <property type="match status" value="1"/>
</dbReference>
<evidence type="ECO:0000313" key="3">
    <source>
        <dbReference type="Proteomes" id="UP000034845"/>
    </source>
</evidence>
<protein>
    <submittedName>
        <fullName evidence="2">Glycosyltransferase</fullName>
    </submittedName>
</protein>
<accession>A0A0G0PWA0</accession>
<keyword evidence="2" id="KW-0808">Transferase</keyword>
<dbReference type="Gene3D" id="3.40.50.2000">
    <property type="entry name" value="Glycogen Phosphorylase B"/>
    <property type="match status" value="2"/>
</dbReference>
<gene>
    <name evidence="2" type="ORF">UT29_C0002G0007</name>
</gene>
<dbReference type="Proteomes" id="UP000034845">
    <property type="component" value="Unassembled WGS sequence"/>
</dbReference>
<proteinExistence type="predicted"/>
<evidence type="ECO:0000259" key="1">
    <source>
        <dbReference type="Pfam" id="PF00534"/>
    </source>
</evidence>
<dbReference type="SUPFAM" id="SSF53756">
    <property type="entry name" value="UDP-Glycosyltransferase/glycogen phosphorylase"/>
    <property type="match status" value="1"/>
</dbReference>
<organism evidence="2 3">
    <name type="scientific">Yanofskybacteria sp. (strain GW2011_GWA1_39_13)</name>
    <dbReference type="NCBI Taxonomy" id="1619019"/>
    <lineage>
        <taxon>Bacteria</taxon>
        <taxon>Candidatus Yanofskyibacteriota</taxon>
    </lineage>
</organism>